<feature type="compositionally biased region" description="Low complexity" evidence="11">
    <location>
        <begin position="790"/>
        <end position="799"/>
    </location>
</feature>
<dbReference type="FunFam" id="1.20.1560.10:FF:000010">
    <property type="entry name" value="Multidrug resistance-associated ABC transporter"/>
    <property type="match status" value="1"/>
</dbReference>
<keyword evidence="9 12" id="KW-1133">Transmembrane helix</keyword>
<dbReference type="STRING" id="763665.A0A2G5BK09"/>
<dbReference type="InterPro" id="IPR044726">
    <property type="entry name" value="ABCC_6TM_D2"/>
</dbReference>
<keyword evidence="7" id="KW-0067">ATP-binding</keyword>
<dbReference type="GO" id="GO:0140359">
    <property type="term" value="F:ABC-type transporter activity"/>
    <property type="evidence" value="ECO:0007669"/>
    <property type="project" value="InterPro"/>
</dbReference>
<name>A0A2G5BK09_COERN</name>
<evidence type="ECO:0000256" key="8">
    <source>
        <dbReference type="ARBA" id="ARBA00022967"/>
    </source>
</evidence>
<dbReference type="CDD" id="cd03250">
    <property type="entry name" value="ABCC_MRP_domain1"/>
    <property type="match status" value="1"/>
</dbReference>
<evidence type="ECO:0000259" key="14">
    <source>
        <dbReference type="PROSITE" id="PS50929"/>
    </source>
</evidence>
<feature type="transmembrane region" description="Helical" evidence="12">
    <location>
        <begin position="35"/>
        <end position="52"/>
    </location>
</feature>
<reference evidence="15 16" key="1">
    <citation type="journal article" date="2015" name="Genome Biol. Evol.">
        <title>Phylogenomic analyses indicate that early fungi evolved digesting cell walls of algal ancestors of land plants.</title>
        <authorList>
            <person name="Chang Y."/>
            <person name="Wang S."/>
            <person name="Sekimoto S."/>
            <person name="Aerts A.L."/>
            <person name="Choi C."/>
            <person name="Clum A."/>
            <person name="LaButti K.M."/>
            <person name="Lindquist E.A."/>
            <person name="Yee Ngan C."/>
            <person name="Ohm R.A."/>
            <person name="Salamov A.A."/>
            <person name="Grigoriev I.V."/>
            <person name="Spatafora J.W."/>
            <person name="Berbee M.L."/>
        </authorList>
    </citation>
    <scope>NUCLEOTIDE SEQUENCE [LARGE SCALE GENOMIC DNA]</scope>
    <source>
        <strain evidence="15 16">NRRL 1564</strain>
    </source>
</reference>
<feature type="transmembrane region" description="Helical" evidence="12">
    <location>
        <begin position="6"/>
        <end position="23"/>
    </location>
</feature>
<dbReference type="FunFam" id="3.40.50.300:FF:000450">
    <property type="entry name" value="ABC transporter C family member 2"/>
    <property type="match status" value="1"/>
</dbReference>
<evidence type="ECO:0000256" key="9">
    <source>
        <dbReference type="ARBA" id="ARBA00022989"/>
    </source>
</evidence>
<dbReference type="CDD" id="cd18580">
    <property type="entry name" value="ABC_6TM_ABCC_D2"/>
    <property type="match status" value="1"/>
</dbReference>
<evidence type="ECO:0000313" key="16">
    <source>
        <dbReference type="Proteomes" id="UP000242474"/>
    </source>
</evidence>
<keyword evidence="16" id="KW-1185">Reference proteome</keyword>
<dbReference type="FunFam" id="3.40.50.300:FF:000074">
    <property type="entry name" value="Multidrug resistance-associated protein 5 isoform 1"/>
    <property type="match status" value="1"/>
</dbReference>
<dbReference type="Gene3D" id="3.40.50.300">
    <property type="entry name" value="P-loop containing nucleotide triphosphate hydrolases"/>
    <property type="match status" value="2"/>
</dbReference>
<gene>
    <name evidence="15" type="ORF">COEREDRAFT_37342</name>
</gene>
<keyword evidence="10 12" id="KW-0472">Membrane</keyword>
<keyword evidence="6" id="KW-0547">Nucleotide-binding</keyword>
<feature type="transmembrane region" description="Helical" evidence="12">
    <location>
        <begin position="972"/>
        <end position="999"/>
    </location>
</feature>
<keyword evidence="3" id="KW-0813">Transport</keyword>
<evidence type="ECO:0000256" key="3">
    <source>
        <dbReference type="ARBA" id="ARBA00022448"/>
    </source>
</evidence>
<dbReference type="Pfam" id="PF00664">
    <property type="entry name" value="ABC_membrane"/>
    <property type="match status" value="2"/>
</dbReference>
<feature type="transmembrane region" description="Helical" evidence="12">
    <location>
        <begin position="879"/>
        <end position="901"/>
    </location>
</feature>
<accession>A0A2G5BK09</accession>
<proteinExistence type="inferred from homology"/>
<dbReference type="PANTHER" id="PTHR24223:SF443">
    <property type="entry name" value="MULTIDRUG-RESISTANCE LIKE PROTEIN 1, ISOFORM I"/>
    <property type="match status" value="1"/>
</dbReference>
<evidence type="ECO:0000256" key="1">
    <source>
        <dbReference type="ARBA" id="ARBA00004128"/>
    </source>
</evidence>
<dbReference type="CDD" id="cd18579">
    <property type="entry name" value="ABC_6TM_ABCC_D1"/>
    <property type="match status" value="1"/>
</dbReference>
<feature type="transmembrane region" description="Helical" evidence="12">
    <location>
        <begin position="831"/>
        <end position="852"/>
    </location>
</feature>
<evidence type="ECO:0000256" key="12">
    <source>
        <dbReference type="SAM" id="Phobius"/>
    </source>
</evidence>
<evidence type="ECO:0000256" key="4">
    <source>
        <dbReference type="ARBA" id="ARBA00022692"/>
    </source>
</evidence>
<dbReference type="EMBL" id="KZ303487">
    <property type="protein sequence ID" value="PIA19312.1"/>
    <property type="molecule type" value="Genomic_DNA"/>
</dbReference>
<dbReference type="PROSITE" id="PS50929">
    <property type="entry name" value="ABC_TM1F"/>
    <property type="match status" value="2"/>
</dbReference>
<comment type="subcellular location">
    <subcellularLocation>
        <location evidence="1">Vacuole membrane</location>
        <topology evidence="1">Multi-pass membrane protein</topology>
    </subcellularLocation>
</comment>
<dbReference type="Pfam" id="PF00005">
    <property type="entry name" value="ABC_tran"/>
    <property type="match status" value="2"/>
</dbReference>
<dbReference type="OrthoDB" id="6500128at2759"/>
<dbReference type="InterPro" id="IPR017871">
    <property type="entry name" value="ABC_transporter-like_CS"/>
</dbReference>
<dbReference type="InterPro" id="IPR036640">
    <property type="entry name" value="ABC1_TM_sf"/>
</dbReference>
<organism evidence="15 16">
    <name type="scientific">Coemansia reversa (strain ATCC 12441 / NRRL 1564)</name>
    <dbReference type="NCBI Taxonomy" id="763665"/>
    <lineage>
        <taxon>Eukaryota</taxon>
        <taxon>Fungi</taxon>
        <taxon>Fungi incertae sedis</taxon>
        <taxon>Zoopagomycota</taxon>
        <taxon>Kickxellomycotina</taxon>
        <taxon>Kickxellomycetes</taxon>
        <taxon>Kickxellales</taxon>
        <taxon>Kickxellaceae</taxon>
        <taxon>Coemansia</taxon>
    </lineage>
</organism>
<dbReference type="InterPro" id="IPR044746">
    <property type="entry name" value="ABCC_6TM_D1"/>
</dbReference>
<dbReference type="Gene3D" id="1.20.1560.10">
    <property type="entry name" value="ABC transporter type 1, transmembrane domain"/>
    <property type="match status" value="2"/>
</dbReference>
<dbReference type="FunFam" id="1.20.1560.10:FF:000006">
    <property type="entry name" value="ATP-binding cassette, sub-family C (CFTR/MRP), member 9"/>
    <property type="match status" value="1"/>
</dbReference>
<dbReference type="Proteomes" id="UP000242474">
    <property type="component" value="Unassembled WGS sequence"/>
</dbReference>
<feature type="transmembrane region" description="Helical" evidence="12">
    <location>
        <begin position="447"/>
        <end position="464"/>
    </location>
</feature>
<feature type="region of interest" description="Disordered" evidence="11">
    <location>
        <begin position="757"/>
        <end position="800"/>
    </location>
</feature>
<dbReference type="GO" id="GO:0016887">
    <property type="term" value="F:ATP hydrolysis activity"/>
    <property type="evidence" value="ECO:0007669"/>
    <property type="project" value="InterPro"/>
</dbReference>
<feature type="transmembrane region" description="Helical" evidence="12">
    <location>
        <begin position="418"/>
        <end position="441"/>
    </location>
</feature>
<keyword evidence="5" id="KW-0677">Repeat</keyword>
<dbReference type="InterPro" id="IPR027417">
    <property type="entry name" value="P-loop_NTPase"/>
</dbReference>
<dbReference type="PANTHER" id="PTHR24223">
    <property type="entry name" value="ATP-BINDING CASSETTE SUB-FAMILY C"/>
    <property type="match status" value="1"/>
</dbReference>
<dbReference type="InterPro" id="IPR003593">
    <property type="entry name" value="AAA+_ATPase"/>
</dbReference>
<feature type="domain" description="ABC transporter" evidence="13">
    <location>
        <begin position="1169"/>
        <end position="1403"/>
    </location>
</feature>
<protein>
    <submittedName>
        <fullName evidence="15">P-loop containing nucleoside triphosphate hydrolase protein</fullName>
    </submittedName>
</protein>
<dbReference type="PROSITE" id="PS00211">
    <property type="entry name" value="ABC_TRANSPORTER_1"/>
    <property type="match status" value="2"/>
</dbReference>
<evidence type="ECO:0000256" key="5">
    <source>
        <dbReference type="ARBA" id="ARBA00022737"/>
    </source>
</evidence>
<dbReference type="InterPro" id="IPR003439">
    <property type="entry name" value="ABC_transporter-like_ATP-bd"/>
</dbReference>
<evidence type="ECO:0000259" key="13">
    <source>
        <dbReference type="PROSITE" id="PS50893"/>
    </source>
</evidence>
<dbReference type="SMART" id="SM00382">
    <property type="entry name" value="AAA"/>
    <property type="match status" value="2"/>
</dbReference>
<evidence type="ECO:0000256" key="10">
    <source>
        <dbReference type="ARBA" id="ARBA00023136"/>
    </source>
</evidence>
<evidence type="ECO:0000256" key="6">
    <source>
        <dbReference type="ARBA" id="ARBA00022741"/>
    </source>
</evidence>
<evidence type="ECO:0000256" key="2">
    <source>
        <dbReference type="ARBA" id="ARBA00009726"/>
    </source>
</evidence>
<dbReference type="SUPFAM" id="SSF90123">
    <property type="entry name" value="ABC transporter transmembrane region"/>
    <property type="match status" value="2"/>
</dbReference>
<dbReference type="InterPro" id="IPR011527">
    <property type="entry name" value="ABC1_TM_dom"/>
</dbReference>
<feature type="transmembrane region" description="Helical" evidence="12">
    <location>
        <begin position="230"/>
        <end position="249"/>
    </location>
</feature>
<dbReference type="PROSITE" id="PS50893">
    <property type="entry name" value="ABC_TRANSPORTER_2"/>
    <property type="match status" value="2"/>
</dbReference>
<dbReference type="InterPro" id="IPR050173">
    <property type="entry name" value="ABC_transporter_C-like"/>
</dbReference>
<dbReference type="SUPFAM" id="SSF52540">
    <property type="entry name" value="P-loop containing nucleoside triphosphate hydrolases"/>
    <property type="match status" value="2"/>
</dbReference>
<feature type="transmembrane region" description="Helical" evidence="12">
    <location>
        <begin position="188"/>
        <end position="210"/>
    </location>
</feature>
<feature type="domain" description="ABC transmembrane type-1" evidence="14">
    <location>
        <begin position="190"/>
        <end position="480"/>
    </location>
</feature>
<feature type="domain" description="ABC transporter" evidence="13">
    <location>
        <begin position="522"/>
        <end position="746"/>
    </location>
</feature>
<dbReference type="GO" id="GO:0000329">
    <property type="term" value="C:fungal-type vacuole membrane"/>
    <property type="evidence" value="ECO:0007669"/>
    <property type="project" value="UniProtKB-ARBA"/>
</dbReference>
<keyword evidence="15" id="KW-0378">Hydrolase</keyword>
<feature type="transmembrane region" description="Helical" evidence="12">
    <location>
        <begin position="334"/>
        <end position="352"/>
    </location>
</feature>
<dbReference type="CDD" id="cd03244">
    <property type="entry name" value="ABCC_MRP_domain2"/>
    <property type="match status" value="1"/>
</dbReference>
<evidence type="ECO:0000313" key="15">
    <source>
        <dbReference type="EMBL" id="PIA19312.1"/>
    </source>
</evidence>
<evidence type="ECO:0000256" key="7">
    <source>
        <dbReference type="ARBA" id="ARBA00022840"/>
    </source>
</evidence>
<feature type="domain" description="ABC transmembrane type-1" evidence="14">
    <location>
        <begin position="844"/>
        <end position="1132"/>
    </location>
</feature>
<evidence type="ECO:0000256" key="11">
    <source>
        <dbReference type="SAM" id="MobiDB-lite"/>
    </source>
</evidence>
<keyword evidence="8" id="KW-1278">Translocase</keyword>
<dbReference type="GO" id="GO:0005524">
    <property type="term" value="F:ATP binding"/>
    <property type="evidence" value="ECO:0007669"/>
    <property type="project" value="UniProtKB-KW"/>
</dbReference>
<feature type="transmembrane region" description="Helical" evidence="12">
    <location>
        <begin position="64"/>
        <end position="83"/>
    </location>
</feature>
<comment type="similarity">
    <text evidence="2">Belongs to the ABC transporter superfamily. ABCC family. Conjugate transporter (TC 3.A.1.208) subfamily.</text>
</comment>
<dbReference type="InterPro" id="IPR056227">
    <property type="entry name" value="TMD0_ABC"/>
</dbReference>
<sequence>MCVYTMSLILQTIAVVTAAYLHYKEQFTNPIASTPLLFFWLGSLLVSMMRLRTSLVLGQSDDDMWNATPIAIFLASSLVTFILECQPKQEKLYEWLLTNNTDNEESESDMVWSPELRANIFSRFTFAWMTPLLEKGRHTPLTMEDTFPLKEEFHPDKVSAKLQSHWQRELKLQKPSLLRASIRTFGSIWALSSVFKLASDLVSFLNPILLSRLLGFVANYNTPQGEPIEYGYFYAASMFVVACVQTLAAQQHFVQNQRIRSVIKAGYTTVIYQKAMLLSNDTRQKYNVGSIISHMTVDAHRVSNFTANASNNLWSIPLQFVIAMYLLYKTLGWTTFAGVMVILATAPATARISQHLRTLTKKLNGYRDKRLGIMNEILSGIKIVKLYAWDSFFIKRINNVRVKLELVAIQKKGVIQALFSFVSVLLPFVVSFSTFALYSLADNKSHGPLNSQLVFVLLALFNLIKKPLTLGPTVVPEFLEAMVCFTRLYNFLTAEEIDLTSIERAPYDRYESRPDAEDIPLISIQDGTFKWLSADEPVLKNVSIQCKRNELLAVVGQVGSGKSSLVSAILGEMIKFSGDVAISGSIAYVPQLPWIMNATLRDNILFGNSYDEDFYNRVIKACALGQDIDSLSAGDMTELGERGTNLSGGQKMRVSLARAIYARADVYILDDPLAAVDAHVSKHIFKHVIGPQGMLQSRARIFVTNALQYLNSVDSIAMLRDGCIIEQGSSPDVMAQEGEIFTFAHKYIQQNQELPEGSINESNADSADPISDYPDLKRKDSIQSLGPPDNSNSANAVSRRNIRMTQESSGRTVVKEVSRQGKVEWGIYRTYVRACGILNMSFFLLVMLLSSASNVTTSMWLKHWASANSGTNVPQATNIVIHSIVYYLAIYGGLGLVDALVNSMRSLIMWTRCSIRASTSIHRDMLNGVMRSPMSFFDTTPTGRILNRFSSDLQNCDATLPRSVSRLIDDSVNVISSVVIICFSTPLMIFIILPLVVFYRTLQQLYLFSSRELKRLDSTTRSPMVAHFQETLEGISTIRAYSLQSRFIYENQGRLHQHMRSQVTHLLINRWLALRLESMGNIVMLGTTMFSIITLHYTGVGDAGMVGLAVTYALTLSSTLSQIVRAQTSTEKQMTHLERAVEYMHLPSEDVDVVEDYRPKEAWPEQGVVEFKNYSTRYREGLDLVLKDLSFRVAPRQKVGIIGRTGSGKSSLSLSLFRIIEAASGQILLDDEDITKYGLFDVRNKLSIIPQDPVLFAGTVRENIDPFNNYSDQEIWHALEEAHLAEYIRGKDERLEFLVAHNGENFSAGQKQLICLARVLLKHTKVLVLDEATASIDIATDEIIQQTIRDKFKDCTVLTIAHRVNTIIDSDMVLVIDKGQLAEYDTPQNLLANKDSIFTKLVEESQSSNI</sequence>
<keyword evidence="4 12" id="KW-0812">Transmembrane</keyword>
<dbReference type="Pfam" id="PF24357">
    <property type="entry name" value="TMD0_ABC"/>
    <property type="match status" value="1"/>
</dbReference>